<keyword evidence="6 10" id="KW-0472">Membrane</keyword>
<dbReference type="PROSITE" id="PS50259">
    <property type="entry name" value="G_PROTEIN_RECEP_F3_4"/>
    <property type="match status" value="1"/>
</dbReference>
<dbReference type="AlphaFoldDB" id="A0A9D4E2T9"/>
<evidence type="ECO:0000256" key="10">
    <source>
        <dbReference type="SAM" id="Phobius"/>
    </source>
</evidence>
<dbReference type="PRINTS" id="PR00248">
    <property type="entry name" value="GPCRMGR"/>
</dbReference>
<reference evidence="12" key="2">
    <citation type="submission" date="2020-11" db="EMBL/GenBank/DDBJ databases">
        <authorList>
            <person name="McCartney M.A."/>
            <person name="Auch B."/>
            <person name="Kono T."/>
            <person name="Mallez S."/>
            <person name="Becker A."/>
            <person name="Gohl D.M."/>
            <person name="Silverstein K.A.T."/>
            <person name="Koren S."/>
            <person name="Bechman K.B."/>
            <person name="Herman A."/>
            <person name="Abrahante J.E."/>
            <person name="Garbe J."/>
        </authorList>
    </citation>
    <scope>NUCLEOTIDE SEQUENCE</scope>
    <source>
        <strain evidence="12">Duluth1</strain>
        <tissue evidence="12">Whole animal</tissue>
    </source>
</reference>
<keyword evidence="7" id="KW-0675">Receptor</keyword>
<keyword evidence="8" id="KW-0325">Glycoprotein</keyword>
<comment type="caution">
    <text evidence="12">The sequence shown here is derived from an EMBL/GenBank/DDBJ whole genome shotgun (WGS) entry which is preliminary data.</text>
</comment>
<dbReference type="Pfam" id="PF01094">
    <property type="entry name" value="ANF_receptor"/>
    <property type="match status" value="1"/>
</dbReference>
<feature type="domain" description="G-protein coupled receptors family 3 profile" evidence="11">
    <location>
        <begin position="580"/>
        <end position="830"/>
    </location>
</feature>
<keyword evidence="13" id="KW-1185">Reference proteome</keyword>
<dbReference type="PANTHER" id="PTHR24060">
    <property type="entry name" value="METABOTROPIC GLUTAMATE RECEPTOR"/>
    <property type="match status" value="1"/>
</dbReference>
<feature type="transmembrane region" description="Helical" evidence="10">
    <location>
        <begin position="772"/>
        <end position="794"/>
    </location>
</feature>
<keyword evidence="9" id="KW-0807">Transducer</keyword>
<dbReference type="InterPro" id="IPR001828">
    <property type="entry name" value="ANF_lig-bd_rcpt"/>
</dbReference>
<dbReference type="FunFam" id="3.40.50.2300:FF:000145">
    <property type="entry name" value="Glutamate receptor, metabotropic"/>
    <property type="match status" value="1"/>
</dbReference>
<dbReference type="InterPro" id="IPR028082">
    <property type="entry name" value="Peripla_BP_I"/>
</dbReference>
<protein>
    <recommendedName>
        <fullName evidence="11">G-protein coupled receptors family 3 profile domain-containing protein</fullName>
    </recommendedName>
</protein>
<feature type="transmembrane region" description="Helical" evidence="10">
    <location>
        <begin position="806"/>
        <end position="830"/>
    </location>
</feature>
<dbReference type="GO" id="GO:0004930">
    <property type="term" value="F:G protein-coupled receptor activity"/>
    <property type="evidence" value="ECO:0007669"/>
    <property type="project" value="UniProtKB-KW"/>
</dbReference>
<accession>A0A9D4E2T9</accession>
<evidence type="ECO:0000313" key="13">
    <source>
        <dbReference type="Proteomes" id="UP000828390"/>
    </source>
</evidence>
<dbReference type="Proteomes" id="UP000828390">
    <property type="component" value="Unassembled WGS sequence"/>
</dbReference>
<dbReference type="Pfam" id="PF00003">
    <property type="entry name" value="7tm_3"/>
    <property type="match status" value="1"/>
</dbReference>
<evidence type="ECO:0000256" key="7">
    <source>
        <dbReference type="ARBA" id="ARBA00023170"/>
    </source>
</evidence>
<evidence type="ECO:0000256" key="9">
    <source>
        <dbReference type="ARBA" id="ARBA00023224"/>
    </source>
</evidence>
<feature type="transmembrane region" description="Helical" evidence="10">
    <location>
        <begin position="739"/>
        <end position="760"/>
    </location>
</feature>
<evidence type="ECO:0000256" key="8">
    <source>
        <dbReference type="ARBA" id="ARBA00023180"/>
    </source>
</evidence>
<feature type="transmembrane region" description="Helical" evidence="10">
    <location>
        <begin position="614"/>
        <end position="634"/>
    </location>
</feature>
<feature type="transmembrane region" description="Helical" evidence="10">
    <location>
        <begin position="579"/>
        <end position="602"/>
    </location>
</feature>
<dbReference type="Gene3D" id="2.10.50.30">
    <property type="entry name" value="GPCR, family 3, nine cysteines domain"/>
    <property type="match status" value="1"/>
</dbReference>
<gene>
    <name evidence="12" type="ORF">DPMN_174097</name>
</gene>
<dbReference type="OrthoDB" id="6133044at2759"/>
<keyword evidence="3 10" id="KW-0812">Transmembrane</keyword>
<feature type="transmembrane region" description="Helical" evidence="10">
    <location>
        <begin position="686"/>
        <end position="709"/>
    </location>
</feature>
<dbReference type="GO" id="GO:0005886">
    <property type="term" value="C:plasma membrane"/>
    <property type="evidence" value="ECO:0007669"/>
    <property type="project" value="UniProtKB-SubCell"/>
</dbReference>
<evidence type="ECO:0000313" key="12">
    <source>
        <dbReference type="EMBL" id="KAH3772752.1"/>
    </source>
</evidence>
<evidence type="ECO:0000256" key="5">
    <source>
        <dbReference type="ARBA" id="ARBA00023040"/>
    </source>
</evidence>
<dbReference type="InterPro" id="IPR017978">
    <property type="entry name" value="GPCR_3_C"/>
</dbReference>
<evidence type="ECO:0000259" key="11">
    <source>
        <dbReference type="PROSITE" id="PS50259"/>
    </source>
</evidence>
<sequence>MTSRVPDAQYRYVVCFLLVYTSALGLPEDVYMAKYRWAEEGDINIGAILSIHSSNSLFNCTDTIQDIRKVQNVEALSFAVQDINARSDLLPNLTLGFHILDDCLSPSIALARAIQFMPRKIREGASDVHGESLGKPSVDGGDVQTFYDVVGVIGTYTSTLSIVVANVMSLFKLPQISHTATSDVLSDKNRFPYFFRMVPPDRYQAKAITSVLHAFNWSHVSIVYSEGNYGRDGVKELQNTFQSVKHGVCIEESIEINYGSQEQDFINILARLKSHEDTRVVVAFVEISDAIALADAVGKANVVGRFVWLGSDSFSLILEEDGNKCSHFPGSIFVHPYAQNIERFGDHLKNVGVHNSHNPWLRELMASAHDNTSSNDIKLLSSDGKFVIKPGFVDSFLIDSVYAFAHAIDNVVNKFCSPQNWTLKDIPNCVSRIGIFNELKTIRFNGSLGEIEFNKFGDVKTKYEIHQCVVYNESNAAIKSVGFWDMTAEDLRVSFDELMWTKHTLPFSACPRPCTDTIGTIYYFRKQTCCHACVTCKVNEIVTTNATRCEVCPEHYWPDDAMRTTCLSIPPVFFGLQNAVSIGLCAAAILGVITCIWVTATLVKYHEEHVIKCFSVELSGIILLGTLLTYGLTGSFLSEPNTLKCYVNHVGFSLTFTIIYAPLLVKTNRIYRIFNAGRRTTRKPCLISNSSQVTISLALIIAQVVIVIISTSLQPPEVILQMPRRNEKFVELFCNLPHVGLLVSLSYNLVLVVICAFYAFKTRKLPDNYKESRYIAFCVDTTLLIWVTFVPTYFTATRAAAKTTILAVSLLLNASVTLTCLFITRIMSLFRSLKDSSRNRHDYKDFRIVKHVVKRKRSCDHHLEQTSDIATKRRLTSAPSAQTLASGVNLSPEMSFILSPRAIMAISMESCDFNEENI</sequence>
<evidence type="ECO:0000256" key="6">
    <source>
        <dbReference type="ARBA" id="ARBA00023136"/>
    </source>
</evidence>
<dbReference type="EMBL" id="JAIWYP010000009">
    <property type="protein sequence ID" value="KAH3772752.1"/>
    <property type="molecule type" value="Genomic_DNA"/>
</dbReference>
<evidence type="ECO:0000256" key="1">
    <source>
        <dbReference type="ARBA" id="ARBA00004651"/>
    </source>
</evidence>
<evidence type="ECO:0000256" key="4">
    <source>
        <dbReference type="ARBA" id="ARBA00022989"/>
    </source>
</evidence>
<comment type="subcellular location">
    <subcellularLocation>
        <location evidence="1">Cell membrane</location>
        <topology evidence="1">Multi-pass membrane protein</topology>
    </subcellularLocation>
</comment>
<reference evidence="12" key="1">
    <citation type="journal article" date="2019" name="bioRxiv">
        <title>The Genome of the Zebra Mussel, Dreissena polymorpha: A Resource for Invasive Species Research.</title>
        <authorList>
            <person name="McCartney M.A."/>
            <person name="Auch B."/>
            <person name="Kono T."/>
            <person name="Mallez S."/>
            <person name="Zhang Y."/>
            <person name="Obille A."/>
            <person name="Becker A."/>
            <person name="Abrahante J.E."/>
            <person name="Garbe J."/>
            <person name="Badalamenti J.P."/>
            <person name="Herman A."/>
            <person name="Mangelson H."/>
            <person name="Liachko I."/>
            <person name="Sullivan S."/>
            <person name="Sone E.D."/>
            <person name="Koren S."/>
            <person name="Silverstein K.A.T."/>
            <person name="Beckman K.B."/>
            <person name="Gohl D.M."/>
        </authorList>
    </citation>
    <scope>NUCLEOTIDE SEQUENCE</scope>
    <source>
        <strain evidence="12">Duluth1</strain>
        <tissue evidence="12">Whole animal</tissue>
    </source>
</reference>
<keyword evidence="2" id="KW-1003">Cell membrane</keyword>
<name>A0A9D4E2T9_DREPO</name>
<organism evidence="12 13">
    <name type="scientific">Dreissena polymorpha</name>
    <name type="common">Zebra mussel</name>
    <name type="synonym">Mytilus polymorpha</name>
    <dbReference type="NCBI Taxonomy" id="45954"/>
    <lineage>
        <taxon>Eukaryota</taxon>
        <taxon>Metazoa</taxon>
        <taxon>Spiralia</taxon>
        <taxon>Lophotrochozoa</taxon>
        <taxon>Mollusca</taxon>
        <taxon>Bivalvia</taxon>
        <taxon>Autobranchia</taxon>
        <taxon>Heteroconchia</taxon>
        <taxon>Euheterodonta</taxon>
        <taxon>Imparidentia</taxon>
        <taxon>Neoheterodontei</taxon>
        <taxon>Myida</taxon>
        <taxon>Dreissenoidea</taxon>
        <taxon>Dreissenidae</taxon>
        <taxon>Dreissena</taxon>
    </lineage>
</organism>
<evidence type="ECO:0000256" key="3">
    <source>
        <dbReference type="ARBA" id="ARBA00022692"/>
    </source>
</evidence>
<dbReference type="InterPro" id="IPR050726">
    <property type="entry name" value="mGluR"/>
</dbReference>
<proteinExistence type="predicted"/>
<dbReference type="Gene3D" id="3.40.50.2300">
    <property type="match status" value="2"/>
</dbReference>
<keyword evidence="4 10" id="KW-1133">Transmembrane helix</keyword>
<feature type="transmembrane region" description="Helical" evidence="10">
    <location>
        <begin position="646"/>
        <end position="665"/>
    </location>
</feature>
<dbReference type="InterPro" id="IPR038550">
    <property type="entry name" value="GPCR_3_9-Cys_sf"/>
</dbReference>
<evidence type="ECO:0000256" key="2">
    <source>
        <dbReference type="ARBA" id="ARBA00022475"/>
    </source>
</evidence>
<dbReference type="InterPro" id="IPR000337">
    <property type="entry name" value="GPCR_3"/>
</dbReference>
<keyword evidence="5" id="KW-0297">G-protein coupled receptor</keyword>
<dbReference type="SUPFAM" id="SSF53822">
    <property type="entry name" value="Periplasmic binding protein-like I"/>
    <property type="match status" value="1"/>
</dbReference>